<evidence type="ECO:0000313" key="4">
    <source>
        <dbReference type="Proteomes" id="UP000663829"/>
    </source>
</evidence>
<keyword evidence="4" id="KW-1185">Reference proteome</keyword>
<protein>
    <recommendedName>
        <fullName evidence="1">DUF4440 domain-containing protein</fullName>
    </recommendedName>
</protein>
<dbReference type="Gene3D" id="3.10.450.50">
    <property type="match status" value="1"/>
</dbReference>
<evidence type="ECO:0000259" key="1">
    <source>
        <dbReference type="Pfam" id="PF14534"/>
    </source>
</evidence>
<dbReference type="SUPFAM" id="SSF54427">
    <property type="entry name" value="NTF2-like"/>
    <property type="match status" value="1"/>
</dbReference>
<dbReference type="InterPro" id="IPR032710">
    <property type="entry name" value="NTF2-like_dom_sf"/>
</dbReference>
<dbReference type="InterPro" id="IPR027843">
    <property type="entry name" value="DUF4440"/>
</dbReference>
<reference evidence="2" key="1">
    <citation type="submission" date="2021-02" db="EMBL/GenBank/DDBJ databases">
        <authorList>
            <person name="Nowell W R."/>
        </authorList>
    </citation>
    <scope>NUCLEOTIDE SEQUENCE</scope>
</reference>
<dbReference type="Proteomes" id="UP000681722">
    <property type="component" value="Unassembled WGS sequence"/>
</dbReference>
<name>A0A815NMG0_9BILA</name>
<sequence>MSLPSSTLDFVKQMDSDFEKDYKDGNIDKLVKTYTEDAKIIGYDNQQWIGREQIRQYLQGDTKGNVQTISVQNQTIHRINDELFLELCHYQLDTDSTPKNGYTIWKKSSSTSGGGPEWLRHIDVIA</sequence>
<organism evidence="2 4">
    <name type="scientific">Didymodactylos carnosus</name>
    <dbReference type="NCBI Taxonomy" id="1234261"/>
    <lineage>
        <taxon>Eukaryota</taxon>
        <taxon>Metazoa</taxon>
        <taxon>Spiralia</taxon>
        <taxon>Gnathifera</taxon>
        <taxon>Rotifera</taxon>
        <taxon>Eurotatoria</taxon>
        <taxon>Bdelloidea</taxon>
        <taxon>Philodinida</taxon>
        <taxon>Philodinidae</taxon>
        <taxon>Didymodactylos</taxon>
    </lineage>
</organism>
<evidence type="ECO:0000313" key="2">
    <source>
        <dbReference type="EMBL" id="CAF1436547.1"/>
    </source>
</evidence>
<gene>
    <name evidence="2" type="ORF">GPM918_LOCUS34210</name>
    <name evidence="3" type="ORF">SRO942_LOCUS34907</name>
</gene>
<proteinExistence type="predicted"/>
<comment type="caution">
    <text evidence="2">The sequence shown here is derived from an EMBL/GenBank/DDBJ whole genome shotgun (WGS) entry which is preliminary data.</text>
</comment>
<accession>A0A815NMG0</accession>
<dbReference type="EMBL" id="CAJOBC010084232">
    <property type="protein sequence ID" value="CAF4313930.1"/>
    <property type="molecule type" value="Genomic_DNA"/>
</dbReference>
<dbReference type="AlphaFoldDB" id="A0A815NMG0"/>
<evidence type="ECO:0000313" key="3">
    <source>
        <dbReference type="EMBL" id="CAF4313930.1"/>
    </source>
</evidence>
<feature type="domain" description="DUF4440" evidence="1">
    <location>
        <begin position="11"/>
        <end position="96"/>
    </location>
</feature>
<dbReference type="Proteomes" id="UP000663829">
    <property type="component" value="Unassembled WGS sequence"/>
</dbReference>
<dbReference type="EMBL" id="CAJNOQ010018793">
    <property type="protein sequence ID" value="CAF1436547.1"/>
    <property type="molecule type" value="Genomic_DNA"/>
</dbReference>
<dbReference type="Pfam" id="PF14534">
    <property type="entry name" value="DUF4440"/>
    <property type="match status" value="1"/>
</dbReference>